<organism evidence="1 2">
    <name type="scientific">Halapricum desulfuricans</name>
    <dbReference type="NCBI Taxonomy" id="2841257"/>
    <lineage>
        <taxon>Archaea</taxon>
        <taxon>Methanobacteriati</taxon>
        <taxon>Methanobacteriota</taxon>
        <taxon>Stenosarchaea group</taxon>
        <taxon>Halobacteria</taxon>
        <taxon>Halobacteriales</taxon>
        <taxon>Haloarculaceae</taxon>
        <taxon>Halapricum</taxon>
    </lineage>
</organism>
<sequence length="66" mass="7364">MTVITNVSPHSRSTLYPVQRHAGLLVVFVFRGGLFHTFSKGLPEVFLHPPCYLLVARVFVGTVDHT</sequence>
<gene>
    <name evidence="1" type="ORF">HSEST_0824</name>
</gene>
<accession>A0A897NNQ5</accession>
<evidence type="ECO:0000313" key="2">
    <source>
        <dbReference type="Proteomes" id="UP000663292"/>
    </source>
</evidence>
<keyword evidence="2" id="KW-1185">Reference proteome</keyword>
<name>A0A897NNQ5_9EURY</name>
<reference evidence="1 2" key="1">
    <citation type="submission" date="2020-11" db="EMBL/GenBank/DDBJ databases">
        <title>Carbohydrate-dependent, anaerobic sulfur respiration: A novel catabolism in halophilic archaea.</title>
        <authorList>
            <person name="Sorokin D.Y."/>
            <person name="Messina E."/>
            <person name="Smedile F."/>
            <person name="La Cono V."/>
            <person name="Hallsworth J.E."/>
            <person name="Yakimov M.M."/>
        </authorList>
    </citation>
    <scope>NUCLEOTIDE SEQUENCE [LARGE SCALE GENOMIC DNA]</scope>
    <source>
        <strain evidence="1 2">HSR-Est</strain>
    </source>
</reference>
<dbReference type="AlphaFoldDB" id="A0A897NNQ5"/>
<dbReference type="EMBL" id="CP064791">
    <property type="protein sequence ID" value="QSG14368.1"/>
    <property type="molecule type" value="Genomic_DNA"/>
</dbReference>
<protein>
    <submittedName>
        <fullName evidence="1">Uncharacterized protein</fullName>
    </submittedName>
</protein>
<evidence type="ECO:0000313" key="1">
    <source>
        <dbReference type="EMBL" id="QSG14368.1"/>
    </source>
</evidence>
<proteinExistence type="predicted"/>
<dbReference type="Proteomes" id="UP000663292">
    <property type="component" value="Chromosome"/>
</dbReference>